<evidence type="ECO:0000313" key="7">
    <source>
        <dbReference type="EMBL" id="GGB32284.1"/>
    </source>
</evidence>
<evidence type="ECO:0000256" key="2">
    <source>
        <dbReference type="ARBA" id="ARBA00006966"/>
    </source>
</evidence>
<comment type="subunit">
    <text evidence="3">Homotetramer.</text>
</comment>
<evidence type="ECO:0000259" key="6">
    <source>
        <dbReference type="Pfam" id="PF01212"/>
    </source>
</evidence>
<comment type="function">
    <text evidence="5">Catalyzes the cleavage of L-allo-threonine and L-threonine to glycine and acetaldehyde.</text>
</comment>
<keyword evidence="4 5" id="KW-0663">Pyridoxal phosphate</keyword>
<dbReference type="EMBL" id="BMFA01000001">
    <property type="protein sequence ID" value="GGB32284.1"/>
    <property type="molecule type" value="Genomic_DNA"/>
</dbReference>
<dbReference type="CDD" id="cd06502">
    <property type="entry name" value="TA_like"/>
    <property type="match status" value="1"/>
</dbReference>
<dbReference type="GO" id="GO:0006567">
    <property type="term" value="P:L-threonine catabolic process"/>
    <property type="evidence" value="ECO:0007669"/>
    <property type="project" value="UniProtKB-UniRule"/>
</dbReference>
<name>A0A916T6F8_9HYPH</name>
<dbReference type="SUPFAM" id="SSF53383">
    <property type="entry name" value="PLP-dependent transferases"/>
    <property type="match status" value="1"/>
</dbReference>
<keyword evidence="8" id="KW-1185">Reference proteome</keyword>
<dbReference type="Gene3D" id="3.90.1150.10">
    <property type="entry name" value="Aspartate Aminotransferase, domain 1"/>
    <property type="match status" value="1"/>
</dbReference>
<dbReference type="InterPro" id="IPR015421">
    <property type="entry name" value="PyrdxlP-dep_Trfase_major"/>
</dbReference>
<dbReference type="InterPro" id="IPR015422">
    <property type="entry name" value="PyrdxlP-dep_Trfase_small"/>
</dbReference>
<protein>
    <recommendedName>
        <fullName evidence="5">L-threonine aldolase</fullName>
        <ecNumber evidence="5">4.1.2.48</ecNumber>
    </recommendedName>
</protein>
<evidence type="ECO:0000256" key="5">
    <source>
        <dbReference type="PIRNR" id="PIRNR038940"/>
    </source>
</evidence>
<organism evidence="7 8">
    <name type="scientific">Roseibium aquae</name>
    <dbReference type="NCBI Taxonomy" id="1323746"/>
    <lineage>
        <taxon>Bacteria</taxon>
        <taxon>Pseudomonadati</taxon>
        <taxon>Pseudomonadota</taxon>
        <taxon>Alphaproteobacteria</taxon>
        <taxon>Hyphomicrobiales</taxon>
        <taxon>Stappiaceae</taxon>
        <taxon>Roseibium</taxon>
    </lineage>
</organism>
<dbReference type="EC" id="4.1.2.48" evidence="5"/>
<dbReference type="InterPro" id="IPR026273">
    <property type="entry name" value="Low_specificity_L-TA_bact"/>
</dbReference>
<feature type="domain" description="Aromatic amino acid beta-eliminating lyase/threonine aldolase" evidence="6">
    <location>
        <begin position="15"/>
        <end position="304"/>
    </location>
</feature>
<dbReference type="PANTHER" id="PTHR48097:SF5">
    <property type="entry name" value="LOW SPECIFICITY L-THREONINE ALDOLASE"/>
    <property type="match status" value="1"/>
</dbReference>
<dbReference type="PIRSF" id="PIRSF038940">
    <property type="entry name" value="Low_specificity_LTA"/>
    <property type="match status" value="1"/>
</dbReference>
<dbReference type="Gene3D" id="3.40.640.10">
    <property type="entry name" value="Type I PLP-dependent aspartate aminotransferase-like (Major domain)"/>
    <property type="match status" value="1"/>
</dbReference>
<gene>
    <name evidence="7" type="primary">ald</name>
    <name evidence="7" type="ORF">GCM10011316_00490</name>
</gene>
<comment type="cofactor">
    <cofactor evidence="1 5">
        <name>pyridoxal 5'-phosphate</name>
        <dbReference type="ChEBI" id="CHEBI:597326"/>
    </cofactor>
</comment>
<reference evidence="7" key="2">
    <citation type="submission" date="2020-09" db="EMBL/GenBank/DDBJ databases">
        <authorList>
            <person name="Sun Q."/>
            <person name="Zhou Y."/>
        </authorList>
    </citation>
    <scope>NUCLEOTIDE SEQUENCE</scope>
    <source>
        <strain evidence="7">CGMCC 1.12426</strain>
    </source>
</reference>
<keyword evidence="5" id="KW-0456">Lyase</keyword>
<dbReference type="AlphaFoldDB" id="A0A916T6F8"/>
<dbReference type="Proteomes" id="UP000605148">
    <property type="component" value="Unassembled WGS sequence"/>
</dbReference>
<dbReference type="PANTHER" id="PTHR48097">
    <property type="entry name" value="L-THREONINE ALDOLASE-RELATED"/>
    <property type="match status" value="1"/>
</dbReference>
<comment type="similarity">
    <text evidence="2 5">Belongs to the threonine aldolase family.</text>
</comment>
<proteinExistence type="inferred from homology"/>
<evidence type="ECO:0000313" key="8">
    <source>
        <dbReference type="Proteomes" id="UP000605148"/>
    </source>
</evidence>
<dbReference type="InterPro" id="IPR001597">
    <property type="entry name" value="ArAA_b-elim_lyase/Thr_aldolase"/>
</dbReference>
<dbReference type="Pfam" id="PF01212">
    <property type="entry name" value="Beta_elim_lyase"/>
    <property type="match status" value="1"/>
</dbReference>
<evidence type="ECO:0000256" key="1">
    <source>
        <dbReference type="ARBA" id="ARBA00001933"/>
    </source>
</evidence>
<evidence type="ECO:0000256" key="4">
    <source>
        <dbReference type="ARBA" id="ARBA00022898"/>
    </source>
</evidence>
<reference evidence="7" key="1">
    <citation type="journal article" date="2014" name="Int. J. Syst. Evol. Microbiol.">
        <title>Complete genome sequence of Corynebacterium casei LMG S-19264T (=DSM 44701T), isolated from a smear-ripened cheese.</title>
        <authorList>
            <consortium name="US DOE Joint Genome Institute (JGI-PGF)"/>
            <person name="Walter F."/>
            <person name="Albersmeier A."/>
            <person name="Kalinowski J."/>
            <person name="Ruckert C."/>
        </authorList>
    </citation>
    <scope>NUCLEOTIDE SEQUENCE</scope>
    <source>
        <strain evidence="7">CGMCC 1.12426</strain>
    </source>
</reference>
<comment type="catalytic activity">
    <reaction evidence="5">
        <text>L-threonine = acetaldehyde + glycine</text>
        <dbReference type="Rhea" id="RHEA:19625"/>
        <dbReference type="ChEBI" id="CHEBI:15343"/>
        <dbReference type="ChEBI" id="CHEBI:57305"/>
        <dbReference type="ChEBI" id="CHEBI:57926"/>
        <dbReference type="EC" id="4.1.2.48"/>
    </reaction>
</comment>
<dbReference type="InterPro" id="IPR015424">
    <property type="entry name" value="PyrdxlP-dep_Trfase"/>
</dbReference>
<accession>A0A916T6F8</accession>
<comment type="caution">
    <text evidence="7">The sequence shown here is derived from an EMBL/GenBank/DDBJ whole genome shotgun (WGS) entry which is preliminary data.</text>
</comment>
<sequence length="366" mass="38550">MPCEGHSAKTPVMNFASDNWAGASASVMEALARHSAGVTPAYGSDPLTEAVSERFSEIFDRQVAVFFVPTGTAANALALSAYARPGGAVFCHADSHIQVDECGCPEFLTGGNKLVGLNGTGGKITASGLGKTMQAFPDGVVHHGQVSAVSITQATESGTVYGLDEIRAIKTEAFARGIPLHMDGARFANALVSLDVSPAEMTWKSGVDVVSFGATKNGCWCAEAVVFFDLEAARGFEYLRKRAGHLLSKSRFVAAQFDGYFQDDTWLATARHANAMAGRLAAGILEFGGRIPWPVQANEVFPVLKRSVVEQCQAAGAKIYEWPTSALSVEDAPAPDEVMVRMVTSFATTEADVDGFLSVLAGAEAA</sequence>
<evidence type="ECO:0000256" key="3">
    <source>
        <dbReference type="ARBA" id="ARBA00011881"/>
    </source>
</evidence>
<comment type="catalytic activity">
    <reaction evidence="5">
        <text>L-allo-threonine = acetaldehyde + glycine</text>
        <dbReference type="Rhea" id="RHEA:26209"/>
        <dbReference type="ChEBI" id="CHEBI:15343"/>
        <dbReference type="ChEBI" id="CHEBI:57305"/>
        <dbReference type="ChEBI" id="CHEBI:58585"/>
        <dbReference type="EC" id="4.1.2.48"/>
    </reaction>
</comment>
<dbReference type="GO" id="GO:0004793">
    <property type="term" value="F:threonine aldolase activity"/>
    <property type="evidence" value="ECO:0007669"/>
    <property type="project" value="UniProtKB-UniRule"/>
</dbReference>